<dbReference type="EMBL" id="BARS01008737">
    <property type="protein sequence ID" value="GAF83059.1"/>
    <property type="molecule type" value="Genomic_DNA"/>
</dbReference>
<reference evidence="1" key="1">
    <citation type="journal article" date="2014" name="Front. Microbiol.">
        <title>High frequency of phylogenetically diverse reductive dehalogenase-homologous genes in deep subseafloor sedimentary metagenomes.</title>
        <authorList>
            <person name="Kawai M."/>
            <person name="Futagami T."/>
            <person name="Toyoda A."/>
            <person name="Takaki Y."/>
            <person name="Nishi S."/>
            <person name="Hori S."/>
            <person name="Arai W."/>
            <person name="Tsubouchi T."/>
            <person name="Morono Y."/>
            <person name="Uchiyama I."/>
            <person name="Ito T."/>
            <person name="Fujiyama A."/>
            <person name="Inagaki F."/>
            <person name="Takami H."/>
        </authorList>
    </citation>
    <scope>NUCLEOTIDE SEQUENCE</scope>
    <source>
        <strain evidence="1">Expedition CK06-06</strain>
    </source>
</reference>
<feature type="non-terminal residue" evidence="1">
    <location>
        <position position="1"/>
    </location>
</feature>
<proteinExistence type="predicted"/>
<sequence length="362" mass="42769">FTEEEKKVLFTSGHPSIVEYLIDEEEYLDNFTEEEKNSLFDEFDCTVITQQQPQDALPLLKKLMEFGVTKFRKVFREEIIHRIEEGDANNLRFLLKRGYFEYFSKEEIIIFSKGIDIKNLQVFHSNISLLLLEKLIEVGDPKAKKVFKEEIAKRLMVGDPSDIKYLFQQGYLKQFNKEEIKVLSHSLKSPIGKLMLFGVQNNAPFNFYYSFEKLKNSPELAKWGIQNNAPLAFYLYFDILKKNPELAKWGIQNNAQKHFYEYFDYIKECPELVKVGVLNNAPEIFYGNFNRFRYNIELAKLGAINNAPEGFYDYFYRLTHNIEFVKWGVLNNAPESFYEFFFNVETNFVLAKWGVKNKTPRE</sequence>
<accession>X0SPS2</accession>
<dbReference type="AlphaFoldDB" id="X0SPS2"/>
<comment type="caution">
    <text evidence="1">The sequence shown here is derived from an EMBL/GenBank/DDBJ whole genome shotgun (WGS) entry which is preliminary data.</text>
</comment>
<name>X0SPS2_9ZZZZ</name>
<gene>
    <name evidence="1" type="ORF">S01H1_16592</name>
</gene>
<feature type="non-terminal residue" evidence="1">
    <location>
        <position position="362"/>
    </location>
</feature>
<organism evidence="1">
    <name type="scientific">marine sediment metagenome</name>
    <dbReference type="NCBI Taxonomy" id="412755"/>
    <lineage>
        <taxon>unclassified sequences</taxon>
        <taxon>metagenomes</taxon>
        <taxon>ecological metagenomes</taxon>
    </lineage>
</organism>
<evidence type="ECO:0008006" key="2">
    <source>
        <dbReference type="Google" id="ProtNLM"/>
    </source>
</evidence>
<evidence type="ECO:0000313" key="1">
    <source>
        <dbReference type="EMBL" id="GAF83059.1"/>
    </source>
</evidence>
<protein>
    <recommendedName>
        <fullName evidence="2">DUF4116 domain-containing protein</fullName>
    </recommendedName>
</protein>